<dbReference type="InterPro" id="IPR000700">
    <property type="entry name" value="PAS-assoc_C"/>
</dbReference>
<dbReference type="Gene3D" id="3.30.70.270">
    <property type="match status" value="1"/>
</dbReference>
<dbReference type="PANTHER" id="PTHR44757:SF2">
    <property type="entry name" value="BIOFILM ARCHITECTURE MAINTENANCE PROTEIN MBAA"/>
    <property type="match status" value="1"/>
</dbReference>
<dbReference type="SMART" id="SM00086">
    <property type="entry name" value="PAC"/>
    <property type="match status" value="1"/>
</dbReference>
<dbReference type="InterPro" id="IPR043128">
    <property type="entry name" value="Rev_trsase/Diguanyl_cyclase"/>
</dbReference>
<dbReference type="NCBIfam" id="TIGR00254">
    <property type="entry name" value="GGDEF"/>
    <property type="match status" value="1"/>
</dbReference>
<dbReference type="STRING" id="1231623.Tasa_012_080"/>
<dbReference type="NCBIfam" id="TIGR00229">
    <property type="entry name" value="sensory_box"/>
    <property type="match status" value="1"/>
</dbReference>
<feature type="domain" description="PAS" evidence="1">
    <location>
        <begin position="41"/>
        <end position="84"/>
    </location>
</feature>
<dbReference type="AlphaFoldDB" id="A0A0D6MJS1"/>
<feature type="domain" description="PAC" evidence="2">
    <location>
        <begin position="99"/>
        <end position="151"/>
    </location>
</feature>
<dbReference type="CDD" id="cd01949">
    <property type="entry name" value="GGDEF"/>
    <property type="match status" value="1"/>
</dbReference>
<reference evidence="5 6" key="1">
    <citation type="submission" date="2012-10" db="EMBL/GenBank/DDBJ databases">
        <title>Genome sequencing of Tanticharoenia sakaeratensis NBRC 103193.</title>
        <authorList>
            <person name="Azuma Y."/>
            <person name="Hadano H."/>
            <person name="Hirakawa H."/>
            <person name="Matsushita K."/>
        </authorList>
    </citation>
    <scope>NUCLEOTIDE SEQUENCE [LARGE SCALE GENOMIC DNA]</scope>
    <source>
        <strain evidence="5 6">NBRC 103193</strain>
    </source>
</reference>
<evidence type="ECO:0000259" key="3">
    <source>
        <dbReference type="PROSITE" id="PS50883"/>
    </source>
</evidence>
<feature type="domain" description="EAL" evidence="3">
    <location>
        <begin position="331"/>
        <end position="586"/>
    </location>
</feature>
<dbReference type="SMART" id="SM00091">
    <property type="entry name" value="PAS"/>
    <property type="match status" value="1"/>
</dbReference>
<evidence type="ECO:0000313" key="5">
    <source>
        <dbReference type="EMBL" id="GAN53904.1"/>
    </source>
</evidence>
<comment type="caution">
    <text evidence="5">The sequence shown here is derived from an EMBL/GenBank/DDBJ whole genome shotgun (WGS) entry which is preliminary data.</text>
</comment>
<name>A0A0D6MJS1_9PROT</name>
<dbReference type="SUPFAM" id="SSF55785">
    <property type="entry name" value="PYP-like sensor domain (PAS domain)"/>
    <property type="match status" value="1"/>
</dbReference>
<dbReference type="CDD" id="cd00130">
    <property type="entry name" value="PAS"/>
    <property type="match status" value="1"/>
</dbReference>
<dbReference type="PROSITE" id="PS50883">
    <property type="entry name" value="EAL"/>
    <property type="match status" value="1"/>
</dbReference>
<dbReference type="Proteomes" id="UP000032679">
    <property type="component" value="Unassembled WGS sequence"/>
</dbReference>
<proteinExistence type="predicted"/>
<dbReference type="Gene3D" id="3.20.20.450">
    <property type="entry name" value="EAL domain"/>
    <property type="match status" value="1"/>
</dbReference>
<accession>A0A0D6MJS1</accession>
<dbReference type="SUPFAM" id="SSF55073">
    <property type="entry name" value="Nucleotide cyclase"/>
    <property type="match status" value="1"/>
</dbReference>
<dbReference type="InterPro" id="IPR035965">
    <property type="entry name" value="PAS-like_dom_sf"/>
</dbReference>
<dbReference type="InterPro" id="IPR035919">
    <property type="entry name" value="EAL_sf"/>
</dbReference>
<dbReference type="InterPro" id="IPR000160">
    <property type="entry name" value="GGDEF_dom"/>
</dbReference>
<dbReference type="InterPro" id="IPR001610">
    <property type="entry name" value="PAC"/>
</dbReference>
<sequence>MDRDRLPLPIVHTLADRPLNIWPSDTQADFIIHALDSAAIVAITDPAGQITFVNAHFVAISGYTADELIGNNHRMLRSGHHPRSFFRRMYATITSGRVWRGEICNRRKNGTLYWVHTTIVPHCSADGEIEHYVAIRFDISDRKRMENDLLASRAKLHWAVNIDALTGLSNRRAFTRHLSTWLEQARDDGSSVTLGLIDLDHFKNINDFYGHDAGDATLRAIAERLRRFETPRRAAARLGGDEFAIVFLGETEDNVRRAIDDLLAAIRDPLVWNGLTHRCTASIGYATAPHDGMLESELFKGADLALYHAKAGFRNRAQKFTPAFTQALDRRMAQLNEVEIGLAEDQFHLLYQPMVPVSPDDAPSLEALLRWNHPLYGERTPDHFRDAFEDPETATQIGDFVLARAVEDIGRIMSSGVTFGHVAINLSGLDFHRQSVAYRLDRLLREHDVPRHKVCVEVTEGVFFGKGSENIRRELDRLHEFGFEIALDDFGTGFASLTHLRQVPFDIIKIDRSFTRGITEAGAEATIVHGIIDIVRGLGRRLVAEGVETRDQADILVDMGCDILQGWLFGRPCPVHALPALFKQLETQRL</sequence>
<dbReference type="Pfam" id="PF00990">
    <property type="entry name" value="GGDEF"/>
    <property type="match status" value="1"/>
</dbReference>
<protein>
    <submittedName>
        <fullName evidence="5">Diguanylate cyclase</fullName>
    </submittedName>
</protein>
<dbReference type="Pfam" id="PF00563">
    <property type="entry name" value="EAL"/>
    <property type="match status" value="1"/>
</dbReference>
<dbReference type="SMART" id="SM00267">
    <property type="entry name" value="GGDEF"/>
    <property type="match status" value="1"/>
</dbReference>
<evidence type="ECO:0000313" key="6">
    <source>
        <dbReference type="Proteomes" id="UP000032679"/>
    </source>
</evidence>
<dbReference type="EMBL" id="BALE01000012">
    <property type="protein sequence ID" value="GAN53904.1"/>
    <property type="molecule type" value="Genomic_DNA"/>
</dbReference>
<dbReference type="InterPro" id="IPR029787">
    <property type="entry name" value="Nucleotide_cyclase"/>
</dbReference>
<feature type="domain" description="GGDEF" evidence="4">
    <location>
        <begin position="190"/>
        <end position="322"/>
    </location>
</feature>
<organism evidence="5 6">
    <name type="scientific">Tanticharoenia sakaeratensis NBRC 103193</name>
    <dbReference type="NCBI Taxonomy" id="1231623"/>
    <lineage>
        <taxon>Bacteria</taxon>
        <taxon>Pseudomonadati</taxon>
        <taxon>Pseudomonadota</taxon>
        <taxon>Alphaproteobacteria</taxon>
        <taxon>Acetobacterales</taxon>
        <taxon>Acetobacteraceae</taxon>
        <taxon>Tanticharoenia</taxon>
    </lineage>
</organism>
<dbReference type="PROSITE" id="PS50112">
    <property type="entry name" value="PAS"/>
    <property type="match status" value="1"/>
</dbReference>
<dbReference type="PROSITE" id="PS50113">
    <property type="entry name" value="PAC"/>
    <property type="match status" value="1"/>
</dbReference>
<dbReference type="InterPro" id="IPR000014">
    <property type="entry name" value="PAS"/>
</dbReference>
<dbReference type="PANTHER" id="PTHR44757">
    <property type="entry name" value="DIGUANYLATE CYCLASE DGCP"/>
    <property type="match status" value="1"/>
</dbReference>
<keyword evidence="6" id="KW-1185">Reference proteome</keyword>
<gene>
    <name evidence="5" type="ORF">Tasa_012_080</name>
</gene>
<dbReference type="Pfam" id="PF13426">
    <property type="entry name" value="PAS_9"/>
    <property type="match status" value="1"/>
</dbReference>
<dbReference type="SUPFAM" id="SSF141868">
    <property type="entry name" value="EAL domain-like"/>
    <property type="match status" value="1"/>
</dbReference>
<evidence type="ECO:0000259" key="1">
    <source>
        <dbReference type="PROSITE" id="PS50112"/>
    </source>
</evidence>
<dbReference type="Gene3D" id="3.30.450.20">
    <property type="entry name" value="PAS domain"/>
    <property type="match status" value="1"/>
</dbReference>
<evidence type="ECO:0000259" key="2">
    <source>
        <dbReference type="PROSITE" id="PS50113"/>
    </source>
</evidence>
<dbReference type="InterPro" id="IPR052155">
    <property type="entry name" value="Biofilm_reg_signaling"/>
</dbReference>
<dbReference type="SMART" id="SM00052">
    <property type="entry name" value="EAL"/>
    <property type="match status" value="1"/>
</dbReference>
<dbReference type="PROSITE" id="PS50887">
    <property type="entry name" value="GGDEF"/>
    <property type="match status" value="1"/>
</dbReference>
<evidence type="ECO:0000259" key="4">
    <source>
        <dbReference type="PROSITE" id="PS50887"/>
    </source>
</evidence>
<dbReference type="CDD" id="cd01948">
    <property type="entry name" value="EAL"/>
    <property type="match status" value="1"/>
</dbReference>
<dbReference type="InterPro" id="IPR001633">
    <property type="entry name" value="EAL_dom"/>
</dbReference>